<feature type="compositionally biased region" description="Low complexity" evidence="1">
    <location>
        <begin position="205"/>
        <end position="220"/>
    </location>
</feature>
<evidence type="ECO:0000313" key="2">
    <source>
        <dbReference type="Proteomes" id="UP000504615"/>
    </source>
</evidence>
<evidence type="ECO:0000313" key="3">
    <source>
        <dbReference type="RefSeq" id="XP_025073395.1"/>
    </source>
</evidence>
<dbReference type="Proteomes" id="UP000504615">
    <property type="component" value="Unplaced"/>
</dbReference>
<organism evidence="2 3">
    <name type="scientific">Pogonomyrmex barbatus</name>
    <name type="common">red harvester ant</name>
    <dbReference type="NCBI Taxonomy" id="144034"/>
    <lineage>
        <taxon>Eukaryota</taxon>
        <taxon>Metazoa</taxon>
        <taxon>Ecdysozoa</taxon>
        <taxon>Arthropoda</taxon>
        <taxon>Hexapoda</taxon>
        <taxon>Insecta</taxon>
        <taxon>Pterygota</taxon>
        <taxon>Neoptera</taxon>
        <taxon>Endopterygota</taxon>
        <taxon>Hymenoptera</taxon>
        <taxon>Apocrita</taxon>
        <taxon>Aculeata</taxon>
        <taxon>Formicoidea</taxon>
        <taxon>Formicidae</taxon>
        <taxon>Myrmicinae</taxon>
        <taxon>Pogonomyrmex</taxon>
    </lineage>
</organism>
<proteinExistence type="predicted"/>
<name>A0A8N1S3M0_9HYME</name>
<reference evidence="3" key="1">
    <citation type="submission" date="2025-08" db="UniProtKB">
        <authorList>
            <consortium name="RefSeq"/>
        </authorList>
    </citation>
    <scope>IDENTIFICATION</scope>
</reference>
<protein>
    <submittedName>
        <fullName evidence="3">Hybrid signal transduction histidine kinase M-like</fullName>
    </submittedName>
</protein>
<dbReference type="RefSeq" id="XP_025073395.1">
    <property type="nucleotide sequence ID" value="XM_025217610.1"/>
</dbReference>
<feature type="compositionally biased region" description="Low complexity" evidence="1">
    <location>
        <begin position="174"/>
        <end position="189"/>
    </location>
</feature>
<keyword evidence="2" id="KW-1185">Reference proteome</keyword>
<dbReference type="OrthoDB" id="7555226at2759"/>
<accession>A0A8N1S3M0</accession>
<dbReference type="GeneID" id="105424354"/>
<sequence>MDKEPPFLYEHAVPDYRFSKRKPPTLTIMSSSTISRQVLICLCKSDLILPFYFREILALLSQYADARRSQYLDTILASLQRLENMLIKQAEQNTLNCLVPAEKLFNILFSDHLQTSSNESNEVLMQHIKNTLQTSPRKPYAMNSVILRRLDLQNELEEIAAPTRHRRKSKNRNENTNVNTNLNTNINANRYKGKSRRVFDDIRTNNKNTNVNFNTNTNKNINRDDIFDVSDEVDDEV</sequence>
<dbReference type="AlphaFoldDB" id="A0A8N1S3M0"/>
<feature type="region of interest" description="Disordered" evidence="1">
    <location>
        <begin position="159"/>
        <end position="222"/>
    </location>
</feature>
<gene>
    <name evidence="3" type="primary">LOC105424354</name>
</gene>
<evidence type="ECO:0000256" key="1">
    <source>
        <dbReference type="SAM" id="MobiDB-lite"/>
    </source>
</evidence>